<accession>A0AAD6UQ01</accession>
<keyword evidence="2" id="KW-1185">Reference proteome</keyword>
<dbReference type="Proteomes" id="UP001219525">
    <property type="component" value="Unassembled WGS sequence"/>
</dbReference>
<sequence length="235" mass="24433">MERCRKELLLRYTFELDSAQQQGMCITNKYFRKWAVMAGKCWLECEHWGRRATVATAAGARGCMLCMGRVVSGVVTSARCHSGVGGRQPPAYQKGVVRYPFGKRAVVGISGSGWTTARTARTVGGGQRAAKTVTAAMGGGAAGRGTHAVGRDGQAVGHGAGRRACNTTGSGAATNKAKPNKNIVCINERMLAVAINDSKEGGGNGGGHGGNERVGDDVAGIKARWRGARAAAINV</sequence>
<proteinExistence type="predicted"/>
<evidence type="ECO:0000313" key="1">
    <source>
        <dbReference type="EMBL" id="KAJ7189812.1"/>
    </source>
</evidence>
<dbReference type="EMBL" id="JARJCW010000165">
    <property type="protein sequence ID" value="KAJ7189812.1"/>
    <property type="molecule type" value="Genomic_DNA"/>
</dbReference>
<reference evidence="1" key="1">
    <citation type="submission" date="2023-03" db="EMBL/GenBank/DDBJ databases">
        <title>Massive genome expansion in bonnet fungi (Mycena s.s.) driven by repeated elements and novel gene families across ecological guilds.</title>
        <authorList>
            <consortium name="Lawrence Berkeley National Laboratory"/>
            <person name="Harder C.B."/>
            <person name="Miyauchi S."/>
            <person name="Viragh M."/>
            <person name="Kuo A."/>
            <person name="Thoen E."/>
            <person name="Andreopoulos B."/>
            <person name="Lu D."/>
            <person name="Skrede I."/>
            <person name="Drula E."/>
            <person name="Henrissat B."/>
            <person name="Morin E."/>
            <person name="Kohler A."/>
            <person name="Barry K."/>
            <person name="LaButti K."/>
            <person name="Morin E."/>
            <person name="Salamov A."/>
            <person name="Lipzen A."/>
            <person name="Mereny Z."/>
            <person name="Hegedus B."/>
            <person name="Baldrian P."/>
            <person name="Stursova M."/>
            <person name="Weitz H."/>
            <person name="Taylor A."/>
            <person name="Grigoriev I.V."/>
            <person name="Nagy L.G."/>
            <person name="Martin F."/>
            <person name="Kauserud H."/>
        </authorList>
    </citation>
    <scope>NUCLEOTIDE SEQUENCE</scope>
    <source>
        <strain evidence="1">9144</strain>
    </source>
</reference>
<dbReference type="AlphaFoldDB" id="A0AAD6UQ01"/>
<comment type="caution">
    <text evidence="1">The sequence shown here is derived from an EMBL/GenBank/DDBJ whole genome shotgun (WGS) entry which is preliminary data.</text>
</comment>
<evidence type="ECO:0000313" key="2">
    <source>
        <dbReference type="Proteomes" id="UP001219525"/>
    </source>
</evidence>
<organism evidence="1 2">
    <name type="scientific">Mycena pura</name>
    <dbReference type="NCBI Taxonomy" id="153505"/>
    <lineage>
        <taxon>Eukaryota</taxon>
        <taxon>Fungi</taxon>
        <taxon>Dikarya</taxon>
        <taxon>Basidiomycota</taxon>
        <taxon>Agaricomycotina</taxon>
        <taxon>Agaricomycetes</taxon>
        <taxon>Agaricomycetidae</taxon>
        <taxon>Agaricales</taxon>
        <taxon>Marasmiineae</taxon>
        <taxon>Mycenaceae</taxon>
        <taxon>Mycena</taxon>
    </lineage>
</organism>
<name>A0AAD6UQ01_9AGAR</name>
<gene>
    <name evidence="1" type="ORF">GGX14DRAFT_408517</name>
</gene>
<protein>
    <submittedName>
        <fullName evidence="1">Uncharacterized protein</fullName>
    </submittedName>
</protein>